<evidence type="ECO:0000313" key="12">
    <source>
        <dbReference type="Proteomes" id="UP001605989"/>
    </source>
</evidence>
<comment type="function">
    <text evidence="5">Catalyzes the interconversion of L-alanine and D-alanine. May also act on other amino acids.</text>
</comment>
<feature type="modified residue" description="N6-(pyridoxal phosphate)lysine" evidence="5 6">
    <location>
        <position position="47"/>
    </location>
</feature>
<dbReference type="Gene3D" id="3.20.20.10">
    <property type="entry name" value="Alanine racemase"/>
    <property type="match status" value="1"/>
</dbReference>
<comment type="cofactor">
    <cofactor evidence="2 5 6">
        <name>pyridoxal 5'-phosphate</name>
        <dbReference type="ChEBI" id="CHEBI:597326"/>
    </cofactor>
</comment>
<feature type="binding site" evidence="5 7">
    <location>
        <position position="146"/>
    </location>
    <ligand>
        <name>substrate</name>
    </ligand>
</feature>
<feature type="active site" description="Proton acceptor; specific for D-alanine" evidence="5">
    <location>
        <position position="47"/>
    </location>
</feature>
<dbReference type="PRINTS" id="PR00992">
    <property type="entry name" value="ALARACEMASE"/>
</dbReference>
<dbReference type="PANTHER" id="PTHR30511">
    <property type="entry name" value="ALANINE RACEMASE"/>
    <property type="match status" value="1"/>
</dbReference>
<keyword evidence="4 5" id="KW-0413">Isomerase</keyword>
<dbReference type="FunFam" id="3.20.20.10:FF:000002">
    <property type="entry name" value="Alanine racemase"/>
    <property type="match status" value="1"/>
</dbReference>
<gene>
    <name evidence="10" type="primary">alr</name>
    <name evidence="9" type="ORF">ACGTZG_08185</name>
    <name evidence="10" type="ORF">HF872_10025</name>
</gene>
<dbReference type="EC" id="5.1.1.1" evidence="5"/>
<evidence type="ECO:0000256" key="5">
    <source>
        <dbReference type="HAMAP-Rule" id="MF_01201"/>
    </source>
</evidence>
<keyword evidence="3 5" id="KW-0663">Pyridoxal phosphate</keyword>
<evidence type="ECO:0000256" key="2">
    <source>
        <dbReference type="ARBA" id="ARBA00001933"/>
    </source>
</evidence>
<dbReference type="AlphaFoldDB" id="A0A848BTB4"/>
<comment type="catalytic activity">
    <reaction evidence="1 5">
        <text>L-alanine = D-alanine</text>
        <dbReference type="Rhea" id="RHEA:20249"/>
        <dbReference type="ChEBI" id="CHEBI:57416"/>
        <dbReference type="ChEBI" id="CHEBI:57972"/>
        <dbReference type="EC" id="5.1.1.1"/>
    </reaction>
</comment>
<dbReference type="InterPro" id="IPR029066">
    <property type="entry name" value="PLP-binding_barrel"/>
</dbReference>
<dbReference type="GO" id="GO:0030632">
    <property type="term" value="P:D-alanine biosynthetic process"/>
    <property type="evidence" value="ECO:0007669"/>
    <property type="project" value="UniProtKB-UniRule"/>
</dbReference>
<evidence type="ECO:0000313" key="11">
    <source>
        <dbReference type="Proteomes" id="UP000591071"/>
    </source>
</evidence>
<dbReference type="GO" id="GO:0009252">
    <property type="term" value="P:peptidoglycan biosynthetic process"/>
    <property type="evidence" value="ECO:0007669"/>
    <property type="project" value="TreeGrafter"/>
</dbReference>
<dbReference type="PANTHER" id="PTHR30511:SF0">
    <property type="entry name" value="ALANINE RACEMASE, CATABOLIC-RELATED"/>
    <property type="match status" value="1"/>
</dbReference>
<evidence type="ECO:0000313" key="9">
    <source>
        <dbReference type="EMBL" id="MFG6273167.1"/>
    </source>
</evidence>
<reference evidence="10 11" key="1">
    <citation type="submission" date="2020-04" db="EMBL/GenBank/DDBJ databases">
        <authorList>
            <person name="Hitch T.C.A."/>
            <person name="Wylensek D."/>
            <person name="Clavel T."/>
        </authorList>
    </citation>
    <scope>NUCLEOTIDE SEQUENCE [LARGE SCALE GENOMIC DNA]</scope>
    <source>
        <strain evidence="10 11">Oil-RF-744-FAT-WT-6-1</strain>
    </source>
</reference>
<comment type="similarity">
    <text evidence="5">Belongs to the alanine racemase family.</text>
</comment>
<evidence type="ECO:0000256" key="1">
    <source>
        <dbReference type="ARBA" id="ARBA00000316"/>
    </source>
</evidence>
<dbReference type="InterPro" id="IPR009006">
    <property type="entry name" value="Ala_racemase/Decarboxylase_C"/>
</dbReference>
<accession>A0A848BTB4</accession>
<dbReference type="SMART" id="SM01005">
    <property type="entry name" value="Ala_racemase_C"/>
    <property type="match status" value="1"/>
</dbReference>
<dbReference type="SUPFAM" id="SSF51419">
    <property type="entry name" value="PLP-binding barrel"/>
    <property type="match status" value="1"/>
</dbReference>
<dbReference type="InterPro" id="IPR011079">
    <property type="entry name" value="Ala_racemase_C"/>
</dbReference>
<dbReference type="EMBL" id="JBIEKR010000006">
    <property type="protein sequence ID" value="MFG6273167.1"/>
    <property type="molecule type" value="Genomic_DNA"/>
</dbReference>
<dbReference type="KEGG" id="mhw:ACT01_10850"/>
<evidence type="ECO:0000256" key="6">
    <source>
        <dbReference type="PIRSR" id="PIRSR600821-50"/>
    </source>
</evidence>
<comment type="pathway">
    <text evidence="5">Amino-acid biosynthesis; D-alanine biosynthesis; D-alanine from L-alanine: step 1/1.</text>
</comment>
<feature type="domain" description="Alanine racemase C-terminal" evidence="8">
    <location>
        <begin position="256"/>
        <end position="384"/>
    </location>
</feature>
<dbReference type="InterPro" id="IPR001608">
    <property type="entry name" value="Ala_racemase_N"/>
</dbReference>
<dbReference type="GO" id="GO:0008784">
    <property type="term" value="F:alanine racemase activity"/>
    <property type="evidence" value="ECO:0007669"/>
    <property type="project" value="UniProtKB-UniRule"/>
</dbReference>
<protein>
    <recommendedName>
        <fullName evidence="5">Alanine racemase</fullName>
        <ecNumber evidence="5">5.1.1.1</ecNumber>
    </recommendedName>
</protein>
<dbReference type="OrthoDB" id="9813814at2"/>
<dbReference type="InterPro" id="IPR020622">
    <property type="entry name" value="Ala_racemase_pyridoxalP-BS"/>
</dbReference>
<dbReference type="Proteomes" id="UP001605989">
    <property type="component" value="Unassembled WGS sequence"/>
</dbReference>
<dbReference type="NCBIfam" id="TIGR00492">
    <property type="entry name" value="alr"/>
    <property type="match status" value="1"/>
</dbReference>
<name>A0A848BTB4_9FIRM</name>
<reference evidence="9 12" key="2">
    <citation type="submission" date="2024-10" db="EMBL/GenBank/DDBJ databases">
        <authorList>
            <person name="Sang B.-I."/>
            <person name="Prabhaharan D."/>
        </authorList>
    </citation>
    <scope>NUCLEOTIDE SEQUENCE [LARGE SCALE GENOMIC DNA]</scope>
    <source>
        <strain evidence="9 12">MH</strain>
    </source>
</reference>
<dbReference type="FunFam" id="2.40.37.10:FF:000006">
    <property type="entry name" value="Alanine racemase"/>
    <property type="match status" value="1"/>
</dbReference>
<evidence type="ECO:0000256" key="4">
    <source>
        <dbReference type="ARBA" id="ARBA00023235"/>
    </source>
</evidence>
<dbReference type="InterPro" id="IPR000821">
    <property type="entry name" value="Ala_racemase"/>
</dbReference>
<dbReference type="EMBL" id="JABAFG010000017">
    <property type="protein sequence ID" value="NME28952.1"/>
    <property type="molecule type" value="Genomic_DNA"/>
</dbReference>
<dbReference type="SUPFAM" id="SSF50621">
    <property type="entry name" value="Alanine racemase C-terminal domain-like"/>
    <property type="match status" value="1"/>
</dbReference>
<dbReference type="PROSITE" id="PS00395">
    <property type="entry name" value="ALANINE_RACEMASE"/>
    <property type="match status" value="1"/>
</dbReference>
<comment type="caution">
    <text evidence="10">The sequence shown here is derived from an EMBL/GenBank/DDBJ whole genome shotgun (WGS) entry which is preliminary data.</text>
</comment>
<feature type="binding site" evidence="5 7">
    <location>
        <position position="325"/>
    </location>
    <ligand>
        <name>substrate</name>
    </ligand>
</feature>
<dbReference type="GO" id="GO:0030170">
    <property type="term" value="F:pyridoxal phosphate binding"/>
    <property type="evidence" value="ECO:0007669"/>
    <property type="project" value="UniProtKB-UniRule"/>
</dbReference>
<keyword evidence="12" id="KW-1185">Reference proteome</keyword>
<dbReference type="HAMAP" id="MF_01201">
    <property type="entry name" value="Ala_racemase"/>
    <property type="match status" value="1"/>
</dbReference>
<dbReference type="RefSeq" id="WP_113856183.1">
    <property type="nucleotide sequence ID" value="NZ_CP011940.1"/>
</dbReference>
<dbReference type="Pfam" id="PF01168">
    <property type="entry name" value="Ala_racemase_N"/>
    <property type="match status" value="1"/>
</dbReference>
<dbReference type="UniPathway" id="UPA00042">
    <property type="reaction ID" value="UER00497"/>
</dbReference>
<evidence type="ECO:0000256" key="3">
    <source>
        <dbReference type="ARBA" id="ARBA00022898"/>
    </source>
</evidence>
<feature type="active site" description="Proton acceptor; specific for L-alanine" evidence="5">
    <location>
        <position position="277"/>
    </location>
</feature>
<sequence>MMDVYSTTENFTRRALWAQIDLDAAAHNMQVIRRHVGPDVRIAAVVKANAYGHGAVELARTFAENGADCFAVSSLDEAVELRRYAGITKNIFILGHTDGRRTEELLAYHIEPAVFNLKNAEYFSSEASRLGQTLQVHIAIDSGMSRIGFLPDEESISVIKEIAALPRIEIRGIFTHFAVADEKDKTFTHEQFKRFMWVCSRLEDEGVHIPIRHCCNSAATLELPQYHLDMVRPGIIQYGCQPSHDVSLAGFDFRPVMSLRCCVAHVKLIDAGATVSYGRHFTCDRRRKIATLPAGYADGYMRALSGKTDVLFHGHRVPQVGTICMDQCMIDITGEANCRAGDEVVLFGRQGDQFIPIEELADKAGTINYEIMCNINRRVPRVYIRNGRVVEREEYLFDKP</sequence>
<organism evidence="10 11">
    <name type="scientific">Megasphaera hexanoica</name>
    <dbReference type="NCBI Taxonomy" id="1675036"/>
    <lineage>
        <taxon>Bacteria</taxon>
        <taxon>Bacillati</taxon>
        <taxon>Bacillota</taxon>
        <taxon>Negativicutes</taxon>
        <taxon>Veillonellales</taxon>
        <taxon>Veillonellaceae</taxon>
        <taxon>Megasphaera</taxon>
    </lineage>
</organism>
<dbReference type="GO" id="GO:0005829">
    <property type="term" value="C:cytosol"/>
    <property type="evidence" value="ECO:0007669"/>
    <property type="project" value="TreeGrafter"/>
</dbReference>
<evidence type="ECO:0000259" key="8">
    <source>
        <dbReference type="SMART" id="SM01005"/>
    </source>
</evidence>
<evidence type="ECO:0000256" key="7">
    <source>
        <dbReference type="PIRSR" id="PIRSR600821-52"/>
    </source>
</evidence>
<proteinExistence type="inferred from homology"/>
<dbReference type="Pfam" id="PF00842">
    <property type="entry name" value="Ala_racemase_C"/>
    <property type="match status" value="1"/>
</dbReference>
<dbReference type="Proteomes" id="UP000591071">
    <property type="component" value="Unassembled WGS sequence"/>
</dbReference>
<evidence type="ECO:0000313" key="10">
    <source>
        <dbReference type="EMBL" id="NME28952.1"/>
    </source>
</evidence>
<dbReference type="CDD" id="cd00430">
    <property type="entry name" value="PLPDE_III_AR"/>
    <property type="match status" value="1"/>
</dbReference>
<dbReference type="Gene3D" id="2.40.37.10">
    <property type="entry name" value="Lyase, Ornithine Decarboxylase, Chain A, domain 1"/>
    <property type="match status" value="1"/>
</dbReference>